<dbReference type="SUPFAM" id="SSF52200">
    <property type="entry name" value="Toll/Interleukin receptor TIR domain"/>
    <property type="match status" value="1"/>
</dbReference>
<reference evidence="2" key="1">
    <citation type="submission" date="2020-06" db="EMBL/GenBank/DDBJ databases">
        <title>Draft genome of Bugula neritina, a colonial animal packing powerful symbionts and potential medicines.</title>
        <authorList>
            <person name="Rayko M."/>
        </authorList>
    </citation>
    <scope>NUCLEOTIDE SEQUENCE [LARGE SCALE GENOMIC DNA]</scope>
    <source>
        <strain evidence="2">Kwan_BN1</strain>
    </source>
</reference>
<dbReference type="GO" id="GO:0007165">
    <property type="term" value="P:signal transduction"/>
    <property type="evidence" value="ECO:0007669"/>
    <property type="project" value="InterPro"/>
</dbReference>
<accession>A0A7J7JYL0</accession>
<evidence type="ECO:0000313" key="2">
    <source>
        <dbReference type="EMBL" id="KAF6030804.1"/>
    </source>
</evidence>
<dbReference type="Pfam" id="PF13676">
    <property type="entry name" value="TIR_2"/>
    <property type="match status" value="1"/>
</dbReference>
<feature type="domain" description="TIR" evidence="1">
    <location>
        <begin position="17"/>
        <end position="135"/>
    </location>
</feature>
<evidence type="ECO:0000313" key="3">
    <source>
        <dbReference type="Proteomes" id="UP000593567"/>
    </source>
</evidence>
<name>A0A7J7JYL0_BUGNE</name>
<dbReference type="Gene3D" id="3.40.50.10140">
    <property type="entry name" value="Toll/interleukin-1 receptor homology (TIR) domain"/>
    <property type="match status" value="1"/>
</dbReference>
<dbReference type="Proteomes" id="UP000593567">
    <property type="component" value="Unassembled WGS sequence"/>
</dbReference>
<dbReference type="InterPro" id="IPR035897">
    <property type="entry name" value="Toll_tir_struct_dom_sf"/>
</dbReference>
<comment type="caution">
    <text evidence="2">The sequence shown here is derived from an EMBL/GenBank/DDBJ whole genome shotgun (WGS) entry which is preliminary data.</text>
</comment>
<keyword evidence="3" id="KW-1185">Reference proteome</keyword>
<dbReference type="InterPro" id="IPR000157">
    <property type="entry name" value="TIR_dom"/>
</dbReference>
<dbReference type="EMBL" id="VXIV02001670">
    <property type="protein sequence ID" value="KAF6030804.1"/>
    <property type="molecule type" value="Genomic_DNA"/>
</dbReference>
<dbReference type="AlphaFoldDB" id="A0A7J7JYL0"/>
<gene>
    <name evidence="2" type="ORF">EB796_010880</name>
</gene>
<sequence>MALALEDTNQAGRVCDIMLTFCNGDKGFGSKLAESLKDQFDVWYPVEDSSIEEVTRAIVDSKVFIVVMSAECVNQQTIRDSVALAYITNSIIIPVGREYYPDVSKHMDSAMLLTLAKINWIFFVKDEEYPQKLERFLEEVTQALQEYDTCHSADFHGVDIDKFQYNFNRQCSVKRSESKDFAVGSPQYKRNILDFWDRHWGAHLEVDWITFARTFYVDYNETLELSFGKVYHDFLSGYIML</sequence>
<evidence type="ECO:0000259" key="1">
    <source>
        <dbReference type="Pfam" id="PF13676"/>
    </source>
</evidence>
<protein>
    <recommendedName>
        <fullName evidence="1">TIR domain-containing protein</fullName>
    </recommendedName>
</protein>
<dbReference type="OrthoDB" id="427509at2759"/>
<organism evidence="2 3">
    <name type="scientific">Bugula neritina</name>
    <name type="common">Brown bryozoan</name>
    <name type="synonym">Sertularia neritina</name>
    <dbReference type="NCBI Taxonomy" id="10212"/>
    <lineage>
        <taxon>Eukaryota</taxon>
        <taxon>Metazoa</taxon>
        <taxon>Spiralia</taxon>
        <taxon>Lophotrochozoa</taxon>
        <taxon>Bryozoa</taxon>
        <taxon>Gymnolaemata</taxon>
        <taxon>Cheilostomatida</taxon>
        <taxon>Flustrina</taxon>
        <taxon>Buguloidea</taxon>
        <taxon>Bugulidae</taxon>
        <taxon>Bugula</taxon>
    </lineage>
</organism>
<proteinExistence type="predicted"/>